<dbReference type="KEGG" id="cik:H0194_07665"/>
<keyword evidence="3" id="KW-1185">Reference proteome</keyword>
<dbReference type="NCBIfam" id="TIGR03931">
    <property type="entry name" value="T7SS_Rv3446c"/>
    <property type="match status" value="1"/>
</dbReference>
<dbReference type="InterPro" id="IPR023840">
    <property type="entry name" value="T7SS_Rv3446c"/>
</dbReference>
<sequence length="363" mass="38220">MTMHTTFSPQDATSQAAFLTITILDSATIFEGPETVYRYDLPGSGVLGGWALEGIIEQARTLCAPDWPDATVAVVADPESTTIARTAVVMVSEELTNQGVSLAPASVEDADDLAPASSRDSGGDVLPPEAVDSEGPHDDVGTPPRNTVNAAAHYAGRRTSPRRWLDPFHLGLAATVLAVGAVSWWAISAQTNSGAGTVAEAASEDSSALRNQEANAHEAAVPEDAGNAGPAETSAAVVLEEGDVRVKLPLGFTAEQDKGVITATGDDPHLRILLAADPAYSVPQEALFAEIKDQIKEDPQLKKDEENARRLVYTEDPGDGSAVTWTTWVEGDHQMSVGCHTKSTPTTVQKAACRMAVDSLQHF</sequence>
<feature type="region of interest" description="Disordered" evidence="1">
    <location>
        <begin position="198"/>
        <end position="231"/>
    </location>
</feature>
<evidence type="ECO:0000256" key="1">
    <source>
        <dbReference type="SAM" id="MobiDB-lite"/>
    </source>
</evidence>
<dbReference type="RefSeq" id="WP_185175340.1">
    <property type="nucleotide sequence ID" value="NZ_CP059404.1"/>
</dbReference>
<organism evidence="2 3">
    <name type="scientific">Corynebacterium incognita</name>
    <dbReference type="NCBI Taxonomy" id="2754725"/>
    <lineage>
        <taxon>Bacteria</taxon>
        <taxon>Bacillati</taxon>
        <taxon>Actinomycetota</taxon>
        <taxon>Actinomycetes</taxon>
        <taxon>Mycobacteriales</taxon>
        <taxon>Corynebacteriaceae</taxon>
        <taxon>Corynebacterium</taxon>
    </lineage>
</organism>
<dbReference type="Proteomes" id="UP000515743">
    <property type="component" value="Chromosome"/>
</dbReference>
<reference evidence="2 3" key="1">
    <citation type="submission" date="2020-07" db="EMBL/GenBank/DDBJ databases">
        <title>Complete genome and description of Corynebacterium incognita strain Marseille-Q3630 sp. nov.</title>
        <authorList>
            <person name="Boxberger M."/>
        </authorList>
    </citation>
    <scope>NUCLEOTIDE SEQUENCE [LARGE SCALE GENOMIC DNA]</scope>
    <source>
        <strain evidence="2 3">Marseille-Q3630</strain>
    </source>
</reference>
<feature type="compositionally biased region" description="Polar residues" evidence="1">
    <location>
        <begin position="204"/>
        <end position="214"/>
    </location>
</feature>
<evidence type="ECO:0000313" key="2">
    <source>
        <dbReference type="EMBL" id="QNE88954.1"/>
    </source>
</evidence>
<gene>
    <name evidence="2" type="ORF">H0194_07665</name>
</gene>
<feature type="region of interest" description="Disordered" evidence="1">
    <location>
        <begin position="103"/>
        <end position="147"/>
    </location>
</feature>
<proteinExistence type="predicted"/>
<dbReference type="EMBL" id="CP059404">
    <property type="protein sequence ID" value="QNE88954.1"/>
    <property type="molecule type" value="Genomic_DNA"/>
</dbReference>
<name>A0A7G7CMY8_9CORY</name>
<dbReference type="AlphaFoldDB" id="A0A7G7CMY8"/>
<accession>A0A7G7CMY8</accession>
<protein>
    <submittedName>
        <fullName evidence="2">Type VII secretion-associated protein</fullName>
    </submittedName>
</protein>
<evidence type="ECO:0000313" key="3">
    <source>
        <dbReference type="Proteomes" id="UP000515743"/>
    </source>
</evidence>